<dbReference type="EMBL" id="BKCJ010007817">
    <property type="protein sequence ID" value="GEU79171.1"/>
    <property type="molecule type" value="Genomic_DNA"/>
</dbReference>
<feature type="compositionally biased region" description="Basic and acidic residues" evidence="1">
    <location>
        <begin position="274"/>
        <end position="285"/>
    </location>
</feature>
<accession>A0A6L2MYX0</accession>
<sequence length="1326" mass="152462">MDITIDQQVALDEALVPHASLLRIGKSKFRLRFDLKSKESTLQVVYDVLKLTPFYKAFLVTADVPAIYMQEFWATTTVHHHSIRFKMNNKKHIDNLEYFREMLQICLRFPNQPFDELPFEKEILAFLRELSHSGEIKMITDEDFVYQIEHKDAKKSNDMYYPRFTKVIVNFFMTKEQSIPRRNKVNWHFVRDDHLFTMIKLVSKHQNTQQYVAILPIKLTNEAIRNLESYKEYYATASGAAPPKTKASIRKKQSSSDTTMPPPTTKGKRLKTSAKVDKYAKEKQPAKSSKAKGTDEGTGIILGVPDVPIYESDDEEISWKSSEEDDDDDEVKISRHDEDVDEQSDDDDQDDQDDDQDDKDDDNDEQPDSNNDSDDFVHLKFSTHNEEDKEEESFDPIVQTPSHVKNTDDEDNDDDSHGMNVEGDKGANEEDDDNDLYEDVHINLEGRNIQMSDVQTTQVIEDTHVTLTLVNPEGQQHSSFVSSHFVSNMLNPSSDTSIESIFESTPRVDVPVTTTDEPPLLSATTLPLPSISIIPHVQQTPAPSLANVLSSSLQDLPNFRSLFRFDHILKALETSFSEVMQTNQFVEAISSILGIVDKYLEHRMNEAVKKIIKEQVKEQVKVQVSKILPKIEKTVNEQLEAEVLTRSSKTSHAVATDLSELELKKILINKMKSNKSIHKLDEQKNLYKALVDAYECDKLILDTYGDTVALKRHRDDEDKEEEPSAGSNLGSKRRRAGKEPESTSAPKEKTSKTTGKSTEGNLAKKADSYTLFNELMDTPVDFLAFMMNRLKVDTLTPELLAGPTYELMKGSYNSLVELEFFLEEVYKATTSQLDWNNPEGQQYTHDLLKPLLLIPNSQGRRVIPFDHFINNDLEYLRGGVSSQKYTTLVTKTKATDYGHIKWIEDLVPRTIDDDKLYKFKERDFKRLRIQDIKDMLLLLLQGKLTNLTVDERFAFNVSLRIWKSLIRFKRKEAYTAYSNPRGFIYQNKDKQNKLMRIDELHKFSDDTLNDVQTTLDDHLKGIQMQYLPQTIWRRSDKDRAVVMIQAIDKQLKTRRIMRSLEKFIAGNPVKEILLKLNLPDHRSILTDLQVTPTKHGRMTKPYSSHRFIANCFNAGYLKMEVKRRSVKVTELQERCIIKAFQVIRSRKIIMKMDEGISAPGYLFHRHIFWGRYSNNIGTDMVHVMEDFIADEITVALTSVLIYWWAVSTRCCLRCQRGVLLMGRKTSQLPDEYNLQKVLTRDRNDRLLCLLEKNGKEVRTAQKECGCQFTTCERFNVDGVACRFDTKAGVSGVLRNEEGHIISVFSKPLGVCDMLDVEMFAIFGALL</sequence>
<organism evidence="2">
    <name type="scientific">Tanacetum cinerariifolium</name>
    <name type="common">Dalmatian daisy</name>
    <name type="synonym">Chrysanthemum cinerariifolium</name>
    <dbReference type="NCBI Taxonomy" id="118510"/>
    <lineage>
        <taxon>Eukaryota</taxon>
        <taxon>Viridiplantae</taxon>
        <taxon>Streptophyta</taxon>
        <taxon>Embryophyta</taxon>
        <taxon>Tracheophyta</taxon>
        <taxon>Spermatophyta</taxon>
        <taxon>Magnoliopsida</taxon>
        <taxon>eudicotyledons</taxon>
        <taxon>Gunneridae</taxon>
        <taxon>Pentapetalae</taxon>
        <taxon>asterids</taxon>
        <taxon>campanulids</taxon>
        <taxon>Asterales</taxon>
        <taxon>Asteraceae</taxon>
        <taxon>Asteroideae</taxon>
        <taxon>Anthemideae</taxon>
        <taxon>Anthemidinae</taxon>
        <taxon>Tanacetum</taxon>
    </lineage>
</organism>
<evidence type="ECO:0000256" key="1">
    <source>
        <dbReference type="SAM" id="MobiDB-lite"/>
    </source>
</evidence>
<gene>
    <name evidence="2" type="ORF">Tci_051149</name>
</gene>
<name>A0A6L2MYX0_TANCI</name>
<comment type="caution">
    <text evidence="2">The sequence shown here is derived from an EMBL/GenBank/DDBJ whole genome shotgun (WGS) entry which is preliminary data.</text>
</comment>
<feature type="region of interest" description="Disordered" evidence="1">
    <location>
        <begin position="712"/>
        <end position="760"/>
    </location>
</feature>
<feature type="compositionally biased region" description="Acidic residues" evidence="1">
    <location>
        <begin position="339"/>
        <end position="374"/>
    </location>
</feature>
<feature type="compositionally biased region" description="Basic and acidic residues" evidence="1">
    <location>
        <begin position="737"/>
        <end position="751"/>
    </location>
</feature>
<reference evidence="2" key="1">
    <citation type="journal article" date="2019" name="Sci. Rep.">
        <title>Draft genome of Tanacetum cinerariifolium, the natural source of mosquito coil.</title>
        <authorList>
            <person name="Yamashiro T."/>
            <person name="Shiraishi A."/>
            <person name="Satake H."/>
            <person name="Nakayama K."/>
        </authorList>
    </citation>
    <scope>NUCLEOTIDE SEQUENCE</scope>
</reference>
<evidence type="ECO:0000313" key="2">
    <source>
        <dbReference type="EMBL" id="GEU79171.1"/>
    </source>
</evidence>
<feature type="region of interest" description="Disordered" evidence="1">
    <location>
        <begin position="241"/>
        <end position="434"/>
    </location>
</feature>
<protein>
    <submittedName>
        <fullName evidence="2">Uncharacterized protein</fullName>
    </submittedName>
</protein>
<feature type="compositionally biased region" description="Basic and acidic residues" evidence="1">
    <location>
        <begin position="375"/>
        <end position="387"/>
    </location>
</feature>
<proteinExistence type="predicted"/>